<evidence type="ECO:0000313" key="10">
    <source>
        <dbReference type="EMBL" id="CAB4037013.1"/>
    </source>
</evidence>
<dbReference type="PROSITE" id="PS00237">
    <property type="entry name" value="G_PROTEIN_RECEP_F1_1"/>
    <property type="match status" value="1"/>
</dbReference>
<dbReference type="Gene3D" id="1.20.1070.10">
    <property type="entry name" value="Rhodopsin 7-helix transmembrane proteins"/>
    <property type="match status" value="1"/>
</dbReference>
<organism evidence="10 11">
    <name type="scientific">Paramuricea clavata</name>
    <name type="common">Red gorgonian</name>
    <name type="synonym">Violescent sea-whip</name>
    <dbReference type="NCBI Taxonomy" id="317549"/>
    <lineage>
        <taxon>Eukaryota</taxon>
        <taxon>Metazoa</taxon>
        <taxon>Cnidaria</taxon>
        <taxon>Anthozoa</taxon>
        <taxon>Octocorallia</taxon>
        <taxon>Malacalcyonacea</taxon>
        <taxon>Plexauridae</taxon>
        <taxon>Paramuricea</taxon>
    </lineage>
</organism>
<evidence type="ECO:0000256" key="6">
    <source>
        <dbReference type="ARBA" id="ARBA00023136"/>
    </source>
</evidence>
<name>A0A6S7LG85_PARCT</name>
<comment type="subcellular location">
    <subcellularLocation>
        <location evidence="1">Cell membrane</location>
        <topology evidence="1">Multi-pass membrane protein</topology>
    </subcellularLocation>
</comment>
<keyword evidence="2" id="KW-1003">Cell membrane</keyword>
<evidence type="ECO:0000256" key="7">
    <source>
        <dbReference type="ARBA" id="ARBA00023170"/>
    </source>
</evidence>
<dbReference type="GO" id="GO:0030594">
    <property type="term" value="F:neurotransmitter receptor activity"/>
    <property type="evidence" value="ECO:0007669"/>
    <property type="project" value="TreeGrafter"/>
</dbReference>
<protein>
    <submittedName>
        <fullName evidence="10">Probable G- coupled receptor No18</fullName>
    </submittedName>
</protein>
<dbReference type="Proteomes" id="UP001152795">
    <property type="component" value="Unassembled WGS sequence"/>
</dbReference>
<sequence length="122" mass="13894">MTESAFVILVEVLLVIILVIVVLGNLFVIEAVCRHIRLRTIPNICITSLAIADLFVGLLNIPMYMYAVYDDAFEQKYLEKLNLVLNSLDMYFGVASILHLALISMERCYAITCPLRRRSLQK</sequence>
<dbReference type="PANTHER" id="PTHR24247">
    <property type="entry name" value="5-HYDROXYTRYPTAMINE RECEPTOR"/>
    <property type="match status" value="1"/>
</dbReference>
<dbReference type="GO" id="GO:0005886">
    <property type="term" value="C:plasma membrane"/>
    <property type="evidence" value="ECO:0007669"/>
    <property type="project" value="UniProtKB-SubCell"/>
</dbReference>
<dbReference type="GO" id="GO:0007268">
    <property type="term" value="P:chemical synaptic transmission"/>
    <property type="evidence" value="ECO:0007669"/>
    <property type="project" value="TreeGrafter"/>
</dbReference>
<evidence type="ECO:0000256" key="3">
    <source>
        <dbReference type="ARBA" id="ARBA00022692"/>
    </source>
</evidence>
<keyword evidence="4" id="KW-1133">Transmembrane helix</keyword>
<dbReference type="SUPFAM" id="SSF81321">
    <property type="entry name" value="Family A G protein-coupled receptor-like"/>
    <property type="match status" value="1"/>
</dbReference>
<keyword evidence="8 9" id="KW-0807">Transducer</keyword>
<keyword evidence="11" id="KW-1185">Reference proteome</keyword>
<evidence type="ECO:0000256" key="8">
    <source>
        <dbReference type="ARBA" id="ARBA00023224"/>
    </source>
</evidence>
<dbReference type="PANTHER" id="PTHR24247:SF202">
    <property type="entry name" value="5-HYDROXYTRYPTAMINE RECEPTOR 1"/>
    <property type="match status" value="1"/>
</dbReference>
<accession>A0A6S7LG85</accession>
<comment type="caution">
    <text evidence="10">The sequence shown here is derived from an EMBL/GenBank/DDBJ whole genome shotgun (WGS) entry which is preliminary data.</text>
</comment>
<evidence type="ECO:0000256" key="4">
    <source>
        <dbReference type="ARBA" id="ARBA00022989"/>
    </source>
</evidence>
<proteinExistence type="inferred from homology"/>
<gene>
    <name evidence="10" type="ORF">PACLA_8A079870</name>
</gene>
<dbReference type="PRINTS" id="PR00237">
    <property type="entry name" value="GPCRRHODOPSN"/>
</dbReference>
<dbReference type="InterPro" id="IPR017452">
    <property type="entry name" value="GPCR_Rhodpsn_7TM"/>
</dbReference>
<dbReference type="GO" id="GO:0030425">
    <property type="term" value="C:dendrite"/>
    <property type="evidence" value="ECO:0007669"/>
    <property type="project" value="TreeGrafter"/>
</dbReference>
<comment type="similarity">
    <text evidence="9">Belongs to the G-protein coupled receptor 1 family.</text>
</comment>
<dbReference type="GO" id="GO:0045202">
    <property type="term" value="C:synapse"/>
    <property type="evidence" value="ECO:0007669"/>
    <property type="project" value="GOC"/>
</dbReference>
<evidence type="ECO:0000256" key="9">
    <source>
        <dbReference type="RuleBase" id="RU000688"/>
    </source>
</evidence>
<evidence type="ECO:0000256" key="2">
    <source>
        <dbReference type="ARBA" id="ARBA00022475"/>
    </source>
</evidence>
<feature type="non-terminal residue" evidence="10">
    <location>
        <position position="122"/>
    </location>
</feature>
<evidence type="ECO:0000256" key="5">
    <source>
        <dbReference type="ARBA" id="ARBA00023040"/>
    </source>
</evidence>
<reference evidence="10" key="1">
    <citation type="submission" date="2020-04" db="EMBL/GenBank/DDBJ databases">
        <authorList>
            <person name="Alioto T."/>
            <person name="Alioto T."/>
            <person name="Gomez Garrido J."/>
        </authorList>
    </citation>
    <scope>NUCLEOTIDE SEQUENCE</scope>
    <source>
        <strain evidence="10">A484AB</strain>
    </source>
</reference>
<evidence type="ECO:0000256" key="1">
    <source>
        <dbReference type="ARBA" id="ARBA00004651"/>
    </source>
</evidence>
<keyword evidence="5 9" id="KW-0297">G-protein coupled receptor</keyword>
<dbReference type="EMBL" id="CACRXK020022641">
    <property type="protein sequence ID" value="CAB4037013.1"/>
    <property type="molecule type" value="Genomic_DNA"/>
</dbReference>
<dbReference type="Pfam" id="PF00001">
    <property type="entry name" value="7tm_1"/>
    <property type="match status" value="1"/>
</dbReference>
<dbReference type="OrthoDB" id="5975708at2759"/>
<evidence type="ECO:0000313" key="11">
    <source>
        <dbReference type="Proteomes" id="UP001152795"/>
    </source>
</evidence>
<keyword evidence="6" id="KW-0472">Membrane</keyword>
<dbReference type="GO" id="GO:0004993">
    <property type="term" value="F:G protein-coupled serotonin receptor activity"/>
    <property type="evidence" value="ECO:0007669"/>
    <property type="project" value="TreeGrafter"/>
</dbReference>
<dbReference type="GO" id="GO:0007187">
    <property type="term" value="P:G protein-coupled receptor signaling pathway, coupled to cyclic nucleotide second messenger"/>
    <property type="evidence" value="ECO:0007669"/>
    <property type="project" value="TreeGrafter"/>
</dbReference>
<dbReference type="InterPro" id="IPR000276">
    <property type="entry name" value="GPCR_Rhodpsn"/>
</dbReference>
<keyword evidence="7 9" id="KW-0675">Receptor</keyword>
<dbReference type="PROSITE" id="PS50262">
    <property type="entry name" value="G_PROTEIN_RECEP_F1_2"/>
    <property type="match status" value="1"/>
</dbReference>
<dbReference type="AlphaFoldDB" id="A0A6S7LG85"/>
<keyword evidence="3 9" id="KW-0812">Transmembrane</keyword>